<name>A0A1T5K9P8_9MICO</name>
<dbReference type="STRING" id="123320.SAMN06309945_2042"/>
<evidence type="ECO:0000256" key="1">
    <source>
        <dbReference type="SAM" id="Phobius"/>
    </source>
</evidence>
<organism evidence="2 3">
    <name type="scientific">Okibacterium fritillariae</name>
    <dbReference type="NCBI Taxonomy" id="123320"/>
    <lineage>
        <taxon>Bacteria</taxon>
        <taxon>Bacillati</taxon>
        <taxon>Actinomycetota</taxon>
        <taxon>Actinomycetes</taxon>
        <taxon>Micrococcales</taxon>
        <taxon>Microbacteriaceae</taxon>
        <taxon>Okibacterium</taxon>
    </lineage>
</organism>
<feature type="transmembrane region" description="Helical" evidence="1">
    <location>
        <begin position="38"/>
        <end position="55"/>
    </location>
</feature>
<keyword evidence="1" id="KW-0472">Membrane</keyword>
<sequence>MSGGGGRPFIGTILCGVAAVVFASLAALAFTGGDAGTGVLYLVLTALWVGMAAVLQRRRGGRRRDGRRR</sequence>
<gene>
    <name evidence="2" type="ORF">SAMN06309945_2042</name>
</gene>
<keyword evidence="1" id="KW-0812">Transmembrane</keyword>
<keyword evidence="1" id="KW-1133">Transmembrane helix</keyword>
<keyword evidence="3" id="KW-1185">Reference proteome</keyword>
<accession>A0A1T5K9P8</accession>
<dbReference type="AlphaFoldDB" id="A0A1T5K9P8"/>
<dbReference type="RefSeq" id="WP_079728118.1">
    <property type="nucleotide sequence ID" value="NZ_FUZP01000002.1"/>
</dbReference>
<evidence type="ECO:0000313" key="3">
    <source>
        <dbReference type="Proteomes" id="UP000190857"/>
    </source>
</evidence>
<evidence type="ECO:0000313" key="2">
    <source>
        <dbReference type="EMBL" id="SKC60427.1"/>
    </source>
</evidence>
<dbReference type="Proteomes" id="UP000190857">
    <property type="component" value="Unassembled WGS sequence"/>
</dbReference>
<feature type="transmembrane region" description="Helical" evidence="1">
    <location>
        <begin position="12"/>
        <end position="32"/>
    </location>
</feature>
<dbReference type="EMBL" id="FUZP01000002">
    <property type="protein sequence ID" value="SKC60427.1"/>
    <property type="molecule type" value="Genomic_DNA"/>
</dbReference>
<reference evidence="2 3" key="1">
    <citation type="submission" date="2017-02" db="EMBL/GenBank/DDBJ databases">
        <authorList>
            <person name="Peterson S.W."/>
        </authorList>
    </citation>
    <scope>NUCLEOTIDE SEQUENCE [LARGE SCALE GENOMIC DNA]</scope>
    <source>
        <strain evidence="2 3">VKM Ac-2059</strain>
    </source>
</reference>
<proteinExistence type="predicted"/>
<protein>
    <submittedName>
        <fullName evidence="2">MYXO-CTERM domain-containing protein</fullName>
    </submittedName>
</protein>